<proteinExistence type="predicted"/>
<name>A0AAX3ERD3_PAEUR</name>
<accession>A0AAX3ERD3</accession>
<evidence type="ECO:0000313" key="3">
    <source>
        <dbReference type="Proteomes" id="UP001163293"/>
    </source>
</evidence>
<reference evidence="2" key="1">
    <citation type="submission" date="2022-07" db="EMBL/GenBank/DDBJ databases">
        <authorList>
            <person name="Wu T."/>
        </authorList>
    </citation>
    <scope>NUCLEOTIDE SEQUENCE</scope>
    <source>
        <strain evidence="2">SD-1</strain>
    </source>
</reference>
<keyword evidence="3" id="KW-1185">Reference proteome</keyword>
<evidence type="ECO:0000313" key="2">
    <source>
        <dbReference type="EMBL" id="UYV99877.1"/>
    </source>
</evidence>
<gene>
    <name evidence="2" type="ORF">NL394_13445</name>
</gene>
<evidence type="ECO:0000256" key="1">
    <source>
        <dbReference type="SAM" id="MobiDB-lite"/>
    </source>
</evidence>
<dbReference type="AlphaFoldDB" id="A0AAX3ERD3"/>
<sequence>MSHADAVLTPKGRLRLARCIVEDRWPLARSAVEQSFNRFMQWRGVATGTTSSRSPTGPASPSTHA</sequence>
<feature type="region of interest" description="Disordered" evidence="1">
    <location>
        <begin position="46"/>
        <end position="65"/>
    </location>
</feature>
<protein>
    <submittedName>
        <fullName evidence="2">Leucine zipper domain-containing protein</fullName>
    </submittedName>
</protein>
<organism evidence="2 3">
    <name type="scientific">Paenarthrobacter ureafaciens</name>
    <dbReference type="NCBI Taxonomy" id="37931"/>
    <lineage>
        <taxon>Bacteria</taxon>
        <taxon>Bacillati</taxon>
        <taxon>Actinomycetota</taxon>
        <taxon>Actinomycetes</taxon>
        <taxon>Micrococcales</taxon>
        <taxon>Micrococcaceae</taxon>
        <taxon>Paenarthrobacter</taxon>
    </lineage>
</organism>
<dbReference type="RefSeq" id="WP_069695088.1">
    <property type="nucleotide sequence ID" value="NZ_CP043010.1"/>
</dbReference>
<dbReference type="EMBL" id="CP101185">
    <property type="protein sequence ID" value="UYV99877.1"/>
    <property type="molecule type" value="Genomic_DNA"/>
</dbReference>
<dbReference type="Proteomes" id="UP001163293">
    <property type="component" value="Chromosome"/>
</dbReference>